<dbReference type="Proteomes" id="UP000275408">
    <property type="component" value="Unassembled WGS sequence"/>
</dbReference>
<keyword evidence="2" id="KW-1185">Reference proteome</keyword>
<comment type="caution">
    <text evidence="1">The sequence shown here is derived from an EMBL/GenBank/DDBJ whole genome shotgun (WGS) entry which is preliminary data.</text>
</comment>
<accession>A0A3M6U2Y1</accession>
<feature type="non-terminal residue" evidence="1">
    <location>
        <position position="53"/>
    </location>
</feature>
<dbReference type="AlphaFoldDB" id="A0A3M6U2Y1"/>
<sequence length="53" mass="5939">MWVAKTRLLGLTADQKLSWVPQTSSSFFTKAIMPIFPTHCIKTSLNVAQMVTL</sequence>
<evidence type="ECO:0000313" key="2">
    <source>
        <dbReference type="Proteomes" id="UP000275408"/>
    </source>
</evidence>
<gene>
    <name evidence="1" type="ORF">pdam_00002648</name>
</gene>
<dbReference type="EMBL" id="RCHS01002311">
    <property type="protein sequence ID" value="RMX48045.1"/>
    <property type="molecule type" value="Genomic_DNA"/>
</dbReference>
<proteinExistence type="predicted"/>
<evidence type="ECO:0000313" key="1">
    <source>
        <dbReference type="EMBL" id="RMX48045.1"/>
    </source>
</evidence>
<name>A0A3M6U2Y1_POCDA</name>
<organism evidence="1 2">
    <name type="scientific">Pocillopora damicornis</name>
    <name type="common">Cauliflower coral</name>
    <name type="synonym">Millepora damicornis</name>
    <dbReference type="NCBI Taxonomy" id="46731"/>
    <lineage>
        <taxon>Eukaryota</taxon>
        <taxon>Metazoa</taxon>
        <taxon>Cnidaria</taxon>
        <taxon>Anthozoa</taxon>
        <taxon>Hexacorallia</taxon>
        <taxon>Scleractinia</taxon>
        <taxon>Astrocoeniina</taxon>
        <taxon>Pocilloporidae</taxon>
        <taxon>Pocillopora</taxon>
    </lineage>
</organism>
<reference evidence="1 2" key="1">
    <citation type="journal article" date="2018" name="Sci. Rep.">
        <title>Comparative analysis of the Pocillopora damicornis genome highlights role of immune system in coral evolution.</title>
        <authorList>
            <person name="Cunning R."/>
            <person name="Bay R.A."/>
            <person name="Gillette P."/>
            <person name="Baker A.C."/>
            <person name="Traylor-Knowles N."/>
        </authorList>
    </citation>
    <scope>NUCLEOTIDE SEQUENCE [LARGE SCALE GENOMIC DNA]</scope>
    <source>
        <strain evidence="1">RSMAS</strain>
        <tissue evidence="1">Whole animal</tissue>
    </source>
</reference>
<protein>
    <submittedName>
        <fullName evidence="1">Uncharacterized protein</fullName>
    </submittedName>
</protein>